<sequence>MSHGPNAFFRSTGAFCARHRWWVIGFWVALVVGLNLAVPQIEQTVSEKSAAFLPEHMPSVDALRDMSTDFGAPASTAVGSVALANDGGITSADEDYYRQLMEVLSGDHENVAYVLDMYGNPATRAAAISADGKAVNALVVAEGDVGSTRAHHSTVEIRSTIDSIPKPDGLTVYYTGASPTLADLFSSIDLSLLIITGVSVVLITLMLLIAYRSLVTALIPLATIGFGLGAVRPMVSFLGANELMSISNFSIAIMTALVLGAGTDYAIFQIAGYHDARRAGEDPDAAVATASARVSPILVASALTIAAAAGAMIFAEVGMFKTAGPPTAIGVLLAMAISVTLTPALMAVAGRRGHIEPKASTERRWRRRGATIIRHSGPLVAVSMVVLVALAAMVPLLRVSYDEESVQLYANDSTRGYDKVLEHYGVNEILPEYLIIRADHDMRNTNDLAALELVAMSVSKLPDIAYVRSITRPDGSPIPEASTGYQVGQVGNRLDDAHRQMVEATPELQRLASGVTALRDGADSALGQLPLLVDGTSQVVGLAGGVLDAVDTASRIVAIASDGRLSLPQGVTELATLADTLSLLVTAVSTSNAETLAATEQLGDVFGPMLMTVPDAQCQADPTCLAARSAFSLFDKATGGKASRTLQQAVNLSGVPGEVIDKAQALLPEIETGLSQVKVLLDGLGGKTPEQLRSELGALTAGITELSTGMTQLAEGLRQVKAGTDKTVSLTGQLTAGLGEAGDYLQTMARDTTSGPGAGFYLPAQGLEDPRFVAGTKLLLSPNGKTARMLVVRSINPYGHEAIRTVHHIADTARTATTGTVLDGAEVSSTGLTSLSADMNDQVNRDFALYAVVAILAVFLILVVLLRSILAPLLLVLTVLLSFAATVGLSILFWQYGLGIDLDWSVVPLAFMALVAVGADYSMLFASRIREESQTGMIGGIIRGFGSTGGVITTAGVVFAVTMFALMSATVINLLQFGFTVGVGLILDVVVVRSVLVPAAMAAIGNRIWWPAKV</sequence>
<feature type="transmembrane region" description="Helical" evidence="7">
    <location>
        <begin position="218"/>
        <end position="240"/>
    </location>
</feature>
<dbReference type="PANTHER" id="PTHR33406:SF6">
    <property type="entry name" value="MEMBRANE PROTEIN YDGH-RELATED"/>
    <property type="match status" value="1"/>
</dbReference>
<dbReference type="InterPro" id="IPR050545">
    <property type="entry name" value="Mycobact_MmpL"/>
</dbReference>
<proteinExistence type="inferred from homology"/>
<dbReference type="Proteomes" id="UP000225108">
    <property type="component" value="Unassembled WGS sequence"/>
</dbReference>
<keyword evidence="4 7" id="KW-0812">Transmembrane</keyword>
<evidence type="ECO:0000256" key="5">
    <source>
        <dbReference type="ARBA" id="ARBA00022989"/>
    </source>
</evidence>
<dbReference type="EMBL" id="PEBD01000004">
    <property type="protein sequence ID" value="PHV68487.1"/>
    <property type="molecule type" value="Genomic_DNA"/>
</dbReference>
<feature type="transmembrane region" description="Helical" evidence="7">
    <location>
        <begin position="906"/>
        <end position="927"/>
    </location>
</feature>
<dbReference type="InterPro" id="IPR004869">
    <property type="entry name" value="MMPL_dom"/>
</dbReference>
<comment type="similarity">
    <text evidence="2">Belongs to the resistance-nodulation-cell division (RND) (TC 2.A.6) family. MmpL subfamily.</text>
</comment>
<evidence type="ECO:0000256" key="1">
    <source>
        <dbReference type="ARBA" id="ARBA00004651"/>
    </source>
</evidence>
<evidence type="ECO:0000256" key="7">
    <source>
        <dbReference type="SAM" id="Phobius"/>
    </source>
</evidence>
<feature type="domain" description="Membrane transport protein MMPL" evidence="8">
    <location>
        <begin position="706"/>
        <end position="1011"/>
    </location>
</feature>
<feature type="transmembrane region" description="Helical" evidence="7">
    <location>
        <begin position="297"/>
        <end position="315"/>
    </location>
</feature>
<name>A0A2G3PRL1_WILMA</name>
<feature type="transmembrane region" description="Helical" evidence="7">
    <location>
        <begin position="246"/>
        <end position="268"/>
    </location>
</feature>
<evidence type="ECO:0000259" key="8">
    <source>
        <dbReference type="Pfam" id="PF03176"/>
    </source>
</evidence>
<evidence type="ECO:0000313" key="10">
    <source>
        <dbReference type="Proteomes" id="UP000225108"/>
    </source>
</evidence>
<keyword evidence="3" id="KW-1003">Cell membrane</keyword>
<evidence type="ECO:0000313" key="9">
    <source>
        <dbReference type="EMBL" id="PHV68487.1"/>
    </source>
</evidence>
<dbReference type="PANTHER" id="PTHR33406">
    <property type="entry name" value="MEMBRANE PROTEIN MJ1562-RELATED"/>
    <property type="match status" value="1"/>
</dbReference>
<feature type="transmembrane region" description="Helical" evidence="7">
    <location>
        <begin position="371"/>
        <end position="397"/>
    </location>
</feature>
<evidence type="ECO:0000256" key="2">
    <source>
        <dbReference type="ARBA" id="ARBA00010157"/>
    </source>
</evidence>
<feature type="domain" description="Membrane transport protein MMPL" evidence="8">
    <location>
        <begin position="52"/>
        <end position="377"/>
    </location>
</feature>
<feature type="transmembrane region" description="Helical" evidence="7">
    <location>
        <begin position="948"/>
        <end position="975"/>
    </location>
</feature>
<dbReference type="Pfam" id="PF03176">
    <property type="entry name" value="MMPL"/>
    <property type="match status" value="2"/>
</dbReference>
<feature type="transmembrane region" description="Helical" evidence="7">
    <location>
        <begin position="981"/>
        <end position="1004"/>
    </location>
</feature>
<evidence type="ECO:0000256" key="4">
    <source>
        <dbReference type="ARBA" id="ARBA00022692"/>
    </source>
</evidence>
<feature type="transmembrane region" description="Helical" evidence="7">
    <location>
        <begin position="21"/>
        <end position="38"/>
    </location>
</feature>
<comment type="subcellular location">
    <subcellularLocation>
        <location evidence="1">Cell membrane</location>
        <topology evidence="1">Multi-pass membrane protein</topology>
    </subcellularLocation>
</comment>
<feature type="transmembrane region" description="Helical" evidence="7">
    <location>
        <begin position="873"/>
        <end position="894"/>
    </location>
</feature>
<dbReference type="GO" id="GO:0005886">
    <property type="term" value="C:plasma membrane"/>
    <property type="evidence" value="ECO:0007669"/>
    <property type="project" value="UniProtKB-SubCell"/>
</dbReference>
<keyword evidence="5 7" id="KW-1133">Transmembrane helix</keyword>
<evidence type="ECO:0000256" key="6">
    <source>
        <dbReference type="ARBA" id="ARBA00023136"/>
    </source>
</evidence>
<feature type="transmembrane region" description="Helical" evidence="7">
    <location>
        <begin position="327"/>
        <end position="350"/>
    </location>
</feature>
<comment type="caution">
    <text evidence="9">The sequence shown here is derived from an EMBL/GenBank/DDBJ whole genome shotgun (WGS) entry which is preliminary data.</text>
</comment>
<evidence type="ECO:0000256" key="3">
    <source>
        <dbReference type="ARBA" id="ARBA00022475"/>
    </source>
</evidence>
<gene>
    <name evidence="9" type="ORF">CSW57_04555</name>
</gene>
<reference evidence="9 10" key="1">
    <citation type="submission" date="2017-10" db="EMBL/GenBank/DDBJ databases">
        <title>The draft genome sequence of Williamsia sp. BULT 1.1 isolated from the semi-arid grassland soils from South Africa.</title>
        <authorList>
            <person name="Kabwe M.H."/>
            <person name="Govender N."/>
            <person name="Mutseka Lunga P."/>
            <person name="Vikram S."/>
            <person name="Makhalanyane T.P."/>
        </authorList>
    </citation>
    <scope>NUCLEOTIDE SEQUENCE [LARGE SCALE GENOMIC DNA]</scope>
    <source>
        <strain evidence="9 10">BULT 1.1</strain>
    </source>
</reference>
<feature type="transmembrane region" description="Helical" evidence="7">
    <location>
        <begin position="190"/>
        <end position="211"/>
    </location>
</feature>
<dbReference type="AlphaFoldDB" id="A0A2G3PRL1"/>
<accession>A0A2G3PRL1</accession>
<dbReference type="RefSeq" id="WP_099381612.1">
    <property type="nucleotide sequence ID" value="NZ_PEBD01000004.1"/>
</dbReference>
<keyword evidence="6 7" id="KW-0472">Membrane</keyword>
<dbReference type="SUPFAM" id="SSF82866">
    <property type="entry name" value="Multidrug efflux transporter AcrB transmembrane domain"/>
    <property type="match status" value="2"/>
</dbReference>
<protein>
    <recommendedName>
        <fullName evidence="8">Membrane transport protein MMPL domain-containing protein</fullName>
    </recommendedName>
</protein>
<organism evidence="9 10">
    <name type="scientific">Williamsia marianensis</name>
    <dbReference type="NCBI Taxonomy" id="85044"/>
    <lineage>
        <taxon>Bacteria</taxon>
        <taxon>Bacillati</taxon>
        <taxon>Actinomycetota</taxon>
        <taxon>Actinomycetes</taxon>
        <taxon>Mycobacteriales</taxon>
        <taxon>Nocardiaceae</taxon>
        <taxon>Williamsia</taxon>
    </lineage>
</organism>
<dbReference type="Gene3D" id="1.20.1640.10">
    <property type="entry name" value="Multidrug efflux transporter AcrB transmembrane domain"/>
    <property type="match status" value="2"/>
</dbReference>
<feature type="transmembrane region" description="Helical" evidence="7">
    <location>
        <begin position="847"/>
        <end position="866"/>
    </location>
</feature>